<dbReference type="eggNOG" id="COG1082">
    <property type="taxonomic scope" value="Bacteria"/>
</dbReference>
<protein>
    <submittedName>
        <fullName evidence="2">Xylose isomerase domain protein TIM barrel</fullName>
    </submittedName>
</protein>
<proteinExistence type="predicted"/>
<keyword evidence="3" id="KW-1185">Reference proteome</keyword>
<dbReference type="PANTHER" id="PTHR12110:SF21">
    <property type="entry name" value="XYLOSE ISOMERASE-LIKE TIM BARREL DOMAIN-CONTAINING PROTEIN"/>
    <property type="match status" value="1"/>
</dbReference>
<dbReference type="Pfam" id="PF01261">
    <property type="entry name" value="AP_endonuc_2"/>
    <property type="match status" value="1"/>
</dbReference>
<evidence type="ECO:0000313" key="2">
    <source>
        <dbReference type="EMBL" id="ADL05534.1"/>
    </source>
</evidence>
<dbReference type="GO" id="GO:0016853">
    <property type="term" value="F:isomerase activity"/>
    <property type="evidence" value="ECO:0007669"/>
    <property type="project" value="UniProtKB-KW"/>
</dbReference>
<name>D9R7A2_LACSW</name>
<dbReference type="InterPro" id="IPR013022">
    <property type="entry name" value="Xyl_isomerase-like_TIM-brl"/>
</dbReference>
<dbReference type="Gene3D" id="3.20.20.150">
    <property type="entry name" value="Divalent-metal-dependent TIM barrel enzymes"/>
    <property type="match status" value="1"/>
</dbReference>
<organism evidence="2 3">
    <name type="scientific">Lacrimispora saccharolytica (strain ATCC 35040 / DSM 2544 / NRCC 2533 / WM1)</name>
    <name type="common">Clostridium saccharolyticum</name>
    <dbReference type="NCBI Taxonomy" id="610130"/>
    <lineage>
        <taxon>Bacteria</taxon>
        <taxon>Bacillati</taxon>
        <taxon>Bacillota</taxon>
        <taxon>Clostridia</taxon>
        <taxon>Lachnospirales</taxon>
        <taxon>Lachnospiraceae</taxon>
        <taxon>Lacrimispora</taxon>
    </lineage>
</organism>
<reference evidence="2" key="1">
    <citation type="submission" date="2010-07" db="EMBL/GenBank/DDBJ databases">
        <title>Complete sequence of Clostridium saccharolyticum WM1.</title>
        <authorList>
            <consortium name="US DOE Joint Genome Institute"/>
            <person name="Lucas S."/>
            <person name="Copeland A."/>
            <person name="Lapidus A."/>
            <person name="Cheng J.-F."/>
            <person name="Bruce D."/>
            <person name="Goodwin L."/>
            <person name="Pitluck S."/>
            <person name="Chertkov O."/>
            <person name="Detter J.C."/>
            <person name="Han C."/>
            <person name="Tapia R."/>
            <person name="Land M."/>
            <person name="Hauser L."/>
            <person name="Chang Y.-J."/>
            <person name="Jeffries C."/>
            <person name="Kyrpides N."/>
            <person name="Ivanova N."/>
            <person name="Mikhailova N."/>
            <person name="Mouttaki H."/>
            <person name="Lin L."/>
            <person name="Zhou J."/>
            <person name="Hemme C.L."/>
            <person name="Woyke T."/>
        </authorList>
    </citation>
    <scope>NUCLEOTIDE SEQUENCE [LARGE SCALE GENOMIC DNA]</scope>
    <source>
        <strain evidence="2">WM1</strain>
    </source>
</reference>
<dbReference type="PANTHER" id="PTHR12110">
    <property type="entry name" value="HYDROXYPYRUVATE ISOMERASE"/>
    <property type="match status" value="1"/>
</dbReference>
<dbReference type="EMBL" id="CP002109">
    <property type="protein sequence ID" value="ADL05534.1"/>
    <property type="molecule type" value="Genomic_DNA"/>
</dbReference>
<dbReference type="AlphaFoldDB" id="D9R7A2"/>
<dbReference type="OrthoDB" id="9801960at2"/>
<dbReference type="Proteomes" id="UP000001662">
    <property type="component" value="Chromosome"/>
</dbReference>
<feature type="domain" description="Xylose isomerase-like TIM barrel" evidence="1">
    <location>
        <begin position="20"/>
        <end position="236"/>
    </location>
</feature>
<dbReference type="SUPFAM" id="SSF51658">
    <property type="entry name" value="Xylose isomerase-like"/>
    <property type="match status" value="1"/>
</dbReference>
<dbReference type="HOGENOM" id="CLU_081792_0_0_9"/>
<dbReference type="InterPro" id="IPR036237">
    <property type="entry name" value="Xyl_isomerase-like_sf"/>
</dbReference>
<dbReference type="STRING" id="610130.Closa_3001"/>
<dbReference type="KEGG" id="csh:Closa_3001"/>
<sequence>MRDINISTIIGSEVSVEEQFKLMKEAGFNGVFTTFTGREPIEYWAEEALKNQLNFETIHAPFQYANRLWEAGSAGKEYLNYLKTIINACRKIQVDKCVMHVTVGNTAPNVSEDGLNLFAELCEYAKSKNVHICFENLEPLPHIDAVMECITDPFHGFCWDCGHSACYTPHIDMIKKFGSRLKCVHIHDNLGVTQPGNIDYRDDRHLLPFDGILDWDWYAGKLNELHYEGPLTLELSILGKPEYKKIPLTAYLSQAYERGCRIREKLEPDLRL</sequence>
<dbReference type="InterPro" id="IPR050312">
    <property type="entry name" value="IolE/XylAMocC-like"/>
</dbReference>
<gene>
    <name evidence="2" type="ordered locus">Closa_3001</name>
</gene>
<keyword evidence="2" id="KW-0413">Isomerase</keyword>
<evidence type="ECO:0000313" key="3">
    <source>
        <dbReference type="Proteomes" id="UP000001662"/>
    </source>
</evidence>
<evidence type="ECO:0000259" key="1">
    <source>
        <dbReference type="Pfam" id="PF01261"/>
    </source>
</evidence>
<accession>D9R7A2</accession>
<dbReference type="PaxDb" id="610130-Closa_3001"/>
<dbReference type="RefSeq" id="WP_013273618.1">
    <property type="nucleotide sequence ID" value="NC_014376.1"/>
</dbReference>